<accession>A0A1B1V5J3</accession>
<dbReference type="GO" id="GO:0016301">
    <property type="term" value="F:kinase activity"/>
    <property type="evidence" value="ECO:0007669"/>
    <property type="project" value="UniProtKB-KW"/>
</dbReference>
<dbReference type="SUPFAM" id="SSF52540">
    <property type="entry name" value="P-loop containing nucleoside triphosphate hydrolases"/>
    <property type="match status" value="1"/>
</dbReference>
<organism evidence="1">
    <name type="scientific">Malacosoma sp. alphabaculovirus</name>
    <dbReference type="NCBI Taxonomy" id="1881632"/>
    <lineage>
        <taxon>Viruses</taxon>
        <taxon>Viruses incertae sedis</taxon>
        <taxon>Naldaviricetes</taxon>
        <taxon>Lefavirales</taxon>
        <taxon>Baculoviridae</taxon>
        <taxon>Alphabaculovirus</taxon>
    </lineage>
</organism>
<keyword evidence="1" id="KW-0808">Transferase</keyword>
<proteinExistence type="predicted"/>
<dbReference type="InterPro" id="IPR027417">
    <property type="entry name" value="P-loop_NTPase"/>
</dbReference>
<protein>
    <submittedName>
        <fullName evidence="1">Nicotinamide riboside kinase 1</fullName>
    </submittedName>
</protein>
<name>A0A1B1V5J3_9ABAC</name>
<sequence>MASSAKHLMSLDGVACTTKTTILKRIMEDVVVSDRICVHLSDYKEASDALQMNPQEPTLNGMSYILYRSNAGEEYESTKIHVCDRQPASAIVYYMIFNNYDDKKIIEYFAWMKHNRLTEAWKSLILVPKAGQEKLVKNMMVARANGVDICTEKYVVDQRRVFMLWAEIMNYPVVEVDFEQPLELQQRMIIDQVYNMIL</sequence>
<dbReference type="EMBL" id="KU659593">
    <property type="protein sequence ID" value="ANW12276.1"/>
    <property type="molecule type" value="Genomic_DNA"/>
</dbReference>
<gene>
    <name evidence="1" type="primary">masp1.43</name>
</gene>
<evidence type="ECO:0000313" key="1">
    <source>
        <dbReference type="EMBL" id="ANW12276.1"/>
    </source>
</evidence>
<reference evidence="1" key="1">
    <citation type="submission" date="2016-01" db="EMBL/GenBank/DDBJ databases">
        <authorList>
            <person name="Oliw E.H."/>
        </authorList>
    </citation>
    <scope>NUCLEOTIDE SEQUENCE</scope>
    <source>
        <strain evidence="1">164</strain>
    </source>
</reference>
<keyword evidence="1" id="KW-0418">Kinase</keyword>